<dbReference type="Proteomes" id="UP001162501">
    <property type="component" value="Chromosome 25"/>
</dbReference>
<evidence type="ECO:0000313" key="1">
    <source>
        <dbReference type="EMBL" id="CAN0303284.1"/>
    </source>
</evidence>
<reference evidence="1" key="1">
    <citation type="submission" date="2023-05" db="EMBL/GenBank/DDBJ databases">
        <authorList>
            <consortium name="ELIXIR-Norway"/>
        </authorList>
    </citation>
    <scope>NUCLEOTIDE SEQUENCE</scope>
</reference>
<proteinExistence type="predicted"/>
<name>A0AC59Z843_RANTA</name>
<sequence length="134" mass="15215">MIPIDGNTQECDDTVNKKELLSRQTRKTNLSTPPQVKEVWCCVFMKLVASCPSNVSHTSYSNQAVPGRVEGTPEALEQEEQQRRDRAAAQCWELKKLHTNRPATRKVQDSRGAWRRTGGGSRGRRLWSGNSNYR</sequence>
<evidence type="ECO:0000313" key="2">
    <source>
        <dbReference type="Proteomes" id="UP001162501"/>
    </source>
</evidence>
<organism evidence="1 2">
    <name type="scientific">Rangifer tarandus platyrhynchus</name>
    <name type="common">Svalbard reindeer</name>
    <dbReference type="NCBI Taxonomy" id="3082113"/>
    <lineage>
        <taxon>Eukaryota</taxon>
        <taxon>Metazoa</taxon>
        <taxon>Chordata</taxon>
        <taxon>Craniata</taxon>
        <taxon>Vertebrata</taxon>
        <taxon>Euteleostomi</taxon>
        <taxon>Mammalia</taxon>
        <taxon>Eutheria</taxon>
        <taxon>Laurasiatheria</taxon>
        <taxon>Artiodactyla</taxon>
        <taxon>Ruminantia</taxon>
        <taxon>Pecora</taxon>
        <taxon>Cervidae</taxon>
        <taxon>Odocoileinae</taxon>
        <taxon>Rangifer</taxon>
    </lineage>
</organism>
<reference evidence="1" key="2">
    <citation type="submission" date="2025-03" db="EMBL/GenBank/DDBJ databases">
        <authorList>
            <consortium name="ELIXIR-Norway"/>
            <consortium name="Elixir Norway"/>
        </authorList>
    </citation>
    <scope>NUCLEOTIDE SEQUENCE</scope>
</reference>
<accession>A0AC59Z843</accession>
<dbReference type="EMBL" id="OX596109">
    <property type="protein sequence ID" value="CAN0303284.1"/>
    <property type="molecule type" value="Genomic_DNA"/>
</dbReference>
<gene>
    <name evidence="1" type="ORF">MRATA1EN22A_LOCUS15265</name>
</gene>
<protein>
    <submittedName>
        <fullName evidence="1">Uncharacterized protein</fullName>
    </submittedName>
</protein>